<dbReference type="SUPFAM" id="SSF49785">
    <property type="entry name" value="Galactose-binding domain-like"/>
    <property type="match status" value="1"/>
</dbReference>
<dbReference type="Pfam" id="PF07944">
    <property type="entry name" value="Beta-AFase-like_GH127_cat"/>
    <property type="match status" value="1"/>
</dbReference>
<dbReference type="GO" id="GO:0004553">
    <property type="term" value="F:hydrolase activity, hydrolyzing O-glycosyl compounds"/>
    <property type="evidence" value="ECO:0007669"/>
    <property type="project" value="InterPro"/>
</dbReference>
<dbReference type="SUPFAM" id="SSF49384">
    <property type="entry name" value="Carbohydrate-binding domain"/>
    <property type="match status" value="1"/>
</dbReference>
<proteinExistence type="predicted"/>
<dbReference type="InterPro" id="IPR008979">
    <property type="entry name" value="Galactose-bd-like_sf"/>
</dbReference>
<dbReference type="SUPFAM" id="SSF50370">
    <property type="entry name" value="Ricin B-like lectins"/>
    <property type="match status" value="1"/>
</dbReference>
<feature type="domain" description="CBM2" evidence="3">
    <location>
        <begin position="1224"/>
        <end position="1331"/>
    </location>
</feature>
<feature type="region of interest" description="Disordered" evidence="1">
    <location>
        <begin position="1029"/>
        <end position="1048"/>
    </location>
</feature>
<dbReference type="InterPro" id="IPR001919">
    <property type="entry name" value="CBD2"/>
</dbReference>
<dbReference type="Proteomes" id="UP000199800">
    <property type="component" value="Unassembled WGS sequence"/>
</dbReference>
<dbReference type="InterPro" id="IPR012878">
    <property type="entry name" value="Beta-AFase-like_GH127_cat"/>
</dbReference>
<dbReference type="PROSITE" id="PS51173">
    <property type="entry name" value="CBM2"/>
    <property type="match status" value="1"/>
</dbReference>
<dbReference type="SUPFAM" id="SSF48208">
    <property type="entry name" value="Six-hairpin glycosidases"/>
    <property type="match status" value="1"/>
</dbReference>
<feature type="region of interest" description="Disordered" evidence="1">
    <location>
        <begin position="1203"/>
        <end position="1233"/>
    </location>
</feature>
<evidence type="ECO:0000259" key="3">
    <source>
        <dbReference type="PROSITE" id="PS51173"/>
    </source>
</evidence>
<organism evidence="4 5">
    <name type="scientific">[Clostridium] polysaccharolyticum</name>
    <dbReference type="NCBI Taxonomy" id="29364"/>
    <lineage>
        <taxon>Bacteria</taxon>
        <taxon>Bacillati</taxon>
        <taxon>Bacillota</taxon>
        <taxon>Clostridia</taxon>
        <taxon>Lachnospirales</taxon>
        <taxon>Lachnospiraceae</taxon>
    </lineage>
</organism>
<dbReference type="STRING" id="29364.SAMN04487772_10119"/>
<dbReference type="PANTHER" id="PTHR31151:SF0">
    <property type="entry name" value="PROLINE-TRNA LIGASE (DUF1680)"/>
    <property type="match status" value="1"/>
</dbReference>
<dbReference type="OrthoDB" id="9757939at2"/>
<dbReference type="PROSITE" id="PS50231">
    <property type="entry name" value="RICIN_B_LECTIN"/>
    <property type="match status" value="1"/>
</dbReference>
<dbReference type="Gene3D" id="2.80.10.50">
    <property type="match status" value="2"/>
</dbReference>
<sequence>MKKKFIHKACSVTLALTLAATSTAFGFTGNTGVSKVQAANYSIETFAIGDVTMTDSYCTNAFTKEVSYLLSFDTNRLLAGFRENAGLSTYGAKRYDGWENCLIAGHTLGHYLTAVSQAYQNPGLNATQKQQLYAKVKDLVDGLLVCQKNSKGKAGFIWAAPKVGNYVESQFDNVENGKTNIITESWVPWYTLHKLMAGLNDVYWLTGYDNAKTVSSNLGDWVYNRCRGWSDYTHNRVLSIEYGGMNDCLYELYRITGKENHAIAAHYFDETNLFNRVKNGSKNSLNNLHANTTIPKFIGALKRYSILDGKTISGNKVNASDYLTYAETFWDTVVSRHTYVTGGNSEWEHFGEDYILDKERTNCNCETCNTYNMLKLSRELFQITGDVKYMHYYEAAYYNSILSSQNPETGMTTYFQPMASGYFKVYSSPFNSFWCCTGSGMENMTKLGDTIYMHKDNTLYVNLYQSSDLSWKAQNVTISQKSTIPDGDTSSFTIRGNGSKLLELRFRIPDWCSGNMTITKNGSVISYTKTAGYASVKDTFANGDVITVKIPESVTAYPLPDNSSSYAFKYGPVVLSAELGTSNMTQTTTGMNVSIPAKKAINTETVTIQPNNGSVASFMKNISKFLVKDSRSLTFTLTGTDQKLTFTPHYRQYKQRYAIYLYYKSNGISSVEPEDQATVETTDTVQPGYGQYESDSLHAMADNNSVGVTSDGTYRYAKAGGSFAYRMALDESAQYRMLAVTFRKADNGKSIKIKVGKTILYAKTLNYQGTQDSYQVKLMIPDSALTGAVESVKIDGIDYRTTTVTFSSNDTKDSARICDFIYMNAVTTSYSVDSSLAYYVNCGDHNPATASGNDKMGLFNSVTEQLYKEDAVTGYTWGLIDDATDKYNGSSKSSGIYTANTWPDEYNTGDDVNKASSFRYTKNQYENNIARHLDYGFTMPNGTYSVEIGLNNPWSCSNNPTIYANYGTAKQSTIASNVSVSGSAVVKGTVKVTDGSLTINARTSDKAINFTYILIKYLSFDPLPTEDTPFITPSDKPSVEPSTAPSSEPVVSSVLENGWYYIKSVFAQKYLQVTDNDGTAAKNVEIGTGTGVKGQKWYLTNYEDGTVALKNALGEFNLDIANGADENGANVQIYHAYNGTAQKFVLQKGKTADSFVITTCASSQTKALDVYDFGKEDGTNVCQWTLTGNNNQEWIFEKITEAEPSTAPSVSPSPIPSAKPSENPSVPSSAPSASKDIDFQYKVASDWGNGWQGELIVTNNSDKALTDWKLSFQYNSEISNLWGAELEGQSGTKVTVKHPSWDTTLAPGASITINFIATGQDKSAPTGYFIS</sequence>
<dbReference type="RefSeq" id="WP_092474669.1">
    <property type="nucleotide sequence ID" value="NZ_FOHN01000001.1"/>
</dbReference>
<dbReference type="InterPro" id="IPR012291">
    <property type="entry name" value="CBM2_carb-bd_dom_sf"/>
</dbReference>
<dbReference type="InterPro" id="IPR008965">
    <property type="entry name" value="CBM2/CBM3_carb-bd_dom_sf"/>
</dbReference>
<dbReference type="Pfam" id="PF00553">
    <property type="entry name" value="CBM_2"/>
    <property type="match status" value="1"/>
</dbReference>
<feature type="compositionally biased region" description="Low complexity" evidence="1">
    <location>
        <begin position="1218"/>
        <end position="1233"/>
    </location>
</feature>
<dbReference type="InterPro" id="IPR008928">
    <property type="entry name" value="6-hairpin_glycosidase_sf"/>
</dbReference>
<dbReference type="Pfam" id="PF20736">
    <property type="entry name" value="Glyco_hydro127M"/>
    <property type="match status" value="1"/>
</dbReference>
<dbReference type="SMART" id="SM00637">
    <property type="entry name" value="CBD_II"/>
    <property type="match status" value="1"/>
</dbReference>
<name>A0A1H9XZV5_9FIRM</name>
<dbReference type="GO" id="GO:0005975">
    <property type="term" value="P:carbohydrate metabolic process"/>
    <property type="evidence" value="ECO:0007669"/>
    <property type="project" value="InterPro"/>
</dbReference>
<dbReference type="Gene3D" id="2.60.40.290">
    <property type="match status" value="1"/>
</dbReference>
<dbReference type="GO" id="GO:0030247">
    <property type="term" value="F:polysaccharide binding"/>
    <property type="evidence" value="ECO:0007669"/>
    <property type="project" value="UniProtKB-UniRule"/>
</dbReference>
<dbReference type="CDD" id="cd00161">
    <property type="entry name" value="beta-trefoil_Ricin-like"/>
    <property type="match status" value="1"/>
</dbReference>
<dbReference type="SMART" id="SM00458">
    <property type="entry name" value="RICIN"/>
    <property type="match status" value="1"/>
</dbReference>
<keyword evidence="2" id="KW-0732">Signal</keyword>
<evidence type="ECO:0000313" key="4">
    <source>
        <dbReference type="EMBL" id="SES62007.1"/>
    </source>
</evidence>
<dbReference type="InterPro" id="IPR046544">
    <property type="entry name" value="GH146_SB_dom"/>
</dbReference>
<dbReference type="Pfam" id="PF14200">
    <property type="entry name" value="RicinB_lectin_2"/>
    <property type="match status" value="1"/>
</dbReference>
<dbReference type="Pfam" id="PF20620">
    <property type="entry name" value="DUF6805"/>
    <property type="match status" value="1"/>
</dbReference>
<feature type="signal peptide" evidence="2">
    <location>
        <begin position="1"/>
        <end position="26"/>
    </location>
</feature>
<protein>
    <recommendedName>
        <fullName evidence="3">CBM2 domain-containing protein</fullName>
    </recommendedName>
</protein>
<evidence type="ECO:0000256" key="2">
    <source>
        <dbReference type="SAM" id="SignalP"/>
    </source>
</evidence>
<dbReference type="InterPro" id="IPR049046">
    <property type="entry name" value="Beta-AFase-like_GH127_middle"/>
</dbReference>
<dbReference type="InterPro" id="IPR035992">
    <property type="entry name" value="Ricin_B-like_lectins"/>
</dbReference>
<feature type="compositionally biased region" description="Low complexity" evidence="1">
    <location>
        <begin position="1039"/>
        <end position="1048"/>
    </location>
</feature>
<gene>
    <name evidence="4" type="ORF">SAMN04487772_10119</name>
</gene>
<evidence type="ECO:0000256" key="1">
    <source>
        <dbReference type="SAM" id="MobiDB-lite"/>
    </source>
</evidence>
<keyword evidence="5" id="KW-1185">Reference proteome</keyword>
<dbReference type="PANTHER" id="PTHR31151">
    <property type="entry name" value="PROLINE-TRNA LIGASE (DUF1680)"/>
    <property type="match status" value="1"/>
</dbReference>
<evidence type="ECO:0000313" key="5">
    <source>
        <dbReference type="Proteomes" id="UP000199800"/>
    </source>
</evidence>
<feature type="chain" id="PRO_5039375601" description="CBM2 domain-containing protein" evidence="2">
    <location>
        <begin position="27"/>
        <end position="1331"/>
    </location>
</feature>
<dbReference type="EMBL" id="FOHN01000001">
    <property type="protein sequence ID" value="SES62007.1"/>
    <property type="molecule type" value="Genomic_DNA"/>
</dbReference>
<accession>A0A1H9XZV5</accession>
<reference evidence="4 5" key="1">
    <citation type="submission" date="2016-10" db="EMBL/GenBank/DDBJ databases">
        <authorList>
            <person name="de Groot N.N."/>
        </authorList>
    </citation>
    <scope>NUCLEOTIDE SEQUENCE [LARGE SCALE GENOMIC DNA]</scope>
    <source>
        <strain evidence="4 5">DSM 1801</strain>
    </source>
</reference>
<dbReference type="InterPro" id="IPR000772">
    <property type="entry name" value="Ricin_B_lectin"/>
</dbReference>